<dbReference type="EMBL" id="ABKX01000004">
    <property type="protein sequence ID" value="EDS92165.1"/>
    <property type="molecule type" value="Genomic_DNA"/>
</dbReference>
<accession>A0ABC9NPF0</accession>
<evidence type="ECO:0000313" key="14">
    <source>
        <dbReference type="Proteomes" id="UP000003042"/>
    </source>
</evidence>
<comment type="catalytic activity">
    <reaction evidence="11">
        <text>L-arginyl-[protein] + UDP-N-acetyl-alpha-D-glucosamine = N(omega)-(N-acetyl-beta-D-glucosaminyl)-L-arginyl-[protein] + UDP + H(+)</text>
        <dbReference type="Rhea" id="RHEA:66632"/>
        <dbReference type="Rhea" id="RHEA-COMP:10532"/>
        <dbReference type="Rhea" id="RHEA-COMP:17079"/>
        <dbReference type="ChEBI" id="CHEBI:15378"/>
        <dbReference type="ChEBI" id="CHEBI:29965"/>
        <dbReference type="ChEBI" id="CHEBI:57705"/>
        <dbReference type="ChEBI" id="CHEBI:58223"/>
        <dbReference type="ChEBI" id="CHEBI:167322"/>
    </reaction>
    <physiologicalReaction direction="left-to-right" evidence="11">
        <dbReference type="Rhea" id="RHEA:66633"/>
    </physiologicalReaction>
</comment>
<keyword evidence="10" id="KW-0464">Manganese</keyword>
<evidence type="ECO:0000256" key="12">
    <source>
        <dbReference type="ARBA" id="ARBA00093451"/>
    </source>
</evidence>
<evidence type="ECO:0000313" key="13">
    <source>
        <dbReference type="EMBL" id="EDS92165.1"/>
    </source>
</evidence>
<organism evidence="13 14">
    <name type="scientific">Escherichia albertii (strain TW07627)</name>
    <dbReference type="NCBI Taxonomy" id="502347"/>
    <lineage>
        <taxon>Bacteria</taxon>
        <taxon>Pseudomonadati</taxon>
        <taxon>Pseudomonadota</taxon>
        <taxon>Gammaproteobacteria</taxon>
        <taxon>Enterobacterales</taxon>
        <taxon>Enterobacteriaceae</taxon>
        <taxon>Escherichia</taxon>
    </lineage>
</organism>
<name>A0ABC9NPF0_ESCAT</name>
<evidence type="ECO:0000256" key="5">
    <source>
        <dbReference type="ARBA" id="ARBA00022656"/>
    </source>
</evidence>
<reference evidence="13 14" key="1">
    <citation type="submission" date="2008-02" db="EMBL/GenBank/DDBJ databases">
        <title>Annotation of Escherichia albertii TW07627.</title>
        <authorList>
            <person name="Sutton G."/>
            <person name="Whittam T.S."/>
            <person name="Sebastian Y."/>
        </authorList>
    </citation>
    <scope>NUCLEOTIDE SEQUENCE [LARGE SCALE GENOMIC DNA]</scope>
    <source>
        <strain evidence="13 14">TW07627</strain>
    </source>
</reference>
<evidence type="ECO:0000256" key="7">
    <source>
        <dbReference type="ARBA" id="ARBA00022679"/>
    </source>
</evidence>
<dbReference type="NCBIfam" id="NF011909">
    <property type="entry name" value="PRK15382.1"/>
    <property type="match status" value="1"/>
</dbReference>
<dbReference type="InterPro" id="IPR057545">
    <property type="entry name" value="SseK_NleB"/>
</dbReference>
<dbReference type="GO" id="GO:0005576">
    <property type="term" value="C:extracellular region"/>
    <property type="evidence" value="ECO:0007669"/>
    <property type="project" value="UniProtKB-SubCell"/>
</dbReference>
<dbReference type="GO" id="GO:0016757">
    <property type="term" value="F:glycosyltransferase activity"/>
    <property type="evidence" value="ECO:0007669"/>
    <property type="project" value="UniProtKB-KW"/>
</dbReference>
<dbReference type="GO" id="GO:0090729">
    <property type="term" value="F:toxin activity"/>
    <property type="evidence" value="ECO:0007669"/>
    <property type="project" value="UniProtKB-KW"/>
</dbReference>
<evidence type="ECO:0000256" key="3">
    <source>
        <dbReference type="ARBA" id="ARBA00004613"/>
    </source>
</evidence>
<keyword evidence="6" id="KW-0328">Glycosyltransferase</keyword>
<keyword evidence="8" id="KW-0479">Metal-binding</keyword>
<sequence>MLSPIRTICHNSADILQNSSCQTASFAGKEYELKVIDEKTPILFQWFEPNPERYKKDEVPIVNTKQHPYLDNVINTARIESERTIGVFVDGDFSFSQKVAFSKLEQDFENIMIIYRENVDFSMYDRKLSDIYHDIICEQKLRSEAKRDEYLLNLLEKELSEISNAQDSLIYMYAEKRDHTWFDFFRNLALLKAGEIFRCTDNTKNHGISSGEGCIYLDMDMMLTGKLGVMRAPDGIAVHVDRRNDSVNIENGAIIVNRSNHPALLEGLSFMHKKVDAHPYYDGLGKGIKKYFNFTPLHDYNHFCDFIEFKHQNIIMNTSQYTGSSW</sequence>
<protein>
    <submittedName>
        <fullName evidence="13">NleB</fullName>
    </submittedName>
</protein>
<keyword evidence="7" id="KW-0808">Transferase</keyword>
<evidence type="ECO:0000256" key="9">
    <source>
        <dbReference type="ARBA" id="ARBA00023026"/>
    </source>
</evidence>
<keyword evidence="9" id="KW-0843">Virulence</keyword>
<dbReference type="GO" id="GO:0043657">
    <property type="term" value="C:host cell"/>
    <property type="evidence" value="ECO:0007669"/>
    <property type="project" value="UniProtKB-SubCell"/>
</dbReference>
<dbReference type="Pfam" id="PF24688">
    <property type="entry name" value="SseK_NleB"/>
    <property type="match status" value="1"/>
</dbReference>
<evidence type="ECO:0000256" key="1">
    <source>
        <dbReference type="ARBA" id="ARBA00001936"/>
    </source>
</evidence>
<evidence type="ECO:0000256" key="2">
    <source>
        <dbReference type="ARBA" id="ARBA00004340"/>
    </source>
</evidence>
<comment type="cofactor">
    <cofactor evidence="1">
        <name>Mn(2+)</name>
        <dbReference type="ChEBI" id="CHEBI:29035"/>
    </cofactor>
</comment>
<dbReference type="GO" id="GO:0046872">
    <property type="term" value="F:metal ion binding"/>
    <property type="evidence" value="ECO:0007669"/>
    <property type="project" value="UniProtKB-KW"/>
</dbReference>
<keyword evidence="5" id="KW-0800">Toxin</keyword>
<dbReference type="AlphaFoldDB" id="A0ABC9NPF0"/>
<evidence type="ECO:0000256" key="10">
    <source>
        <dbReference type="ARBA" id="ARBA00023211"/>
    </source>
</evidence>
<evidence type="ECO:0000256" key="4">
    <source>
        <dbReference type="ARBA" id="ARBA00022525"/>
    </source>
</evidence>
<keyword evidence="4" id="KW-0964">Secreted</keyword>
<dbReference type="Proteomes" id="UP000003042">
    <property type="component" value="Unassembled WGS sequence"/>
</dbReference>
<proteinExistence type="inferred from homology"/>
<gene>
    <name evidence="13" type="ORF">ESCAB7627_0348</name>
</gene>
<evidence type="ECO:0000256" key="8">
    <source>
        <dbReference type="ARBA" id="ARBA00022723"/>
    </source>
</evidence>
<comment type="caution">
    <text evidence="13">The sequence shown here is derived from an EMBL/GenBank/DDBJ whole genome shotgun (WGS) entry which is preliminary data.</text>
</comment>
<evidence type="ECO:0000256" key="6">
    <source>
        <dbReference type="ARBA" id="ARBA00022676"/>
    </source>
</evidence>
<comment type="subcellular location">
    <subcellularLocation>
        <location evidence="2">Host cell</location>
    </subcellularLocation>
    <subcellularLocation>
        <location evidence="3">Secreted</location>
    </subcellularLocation>
</comment>
<evidence type="ECO:0000256" key="11">
    <source>
        <dbReference type="ARBA" id="ARBA00093251"/>
    </source>
</evidence>
<dbReference type="RefSeq" id="WP_000950786.1">
    <property type="nucleotide sequence ID" value="NZ_CH991859.1"/>
</dbReference>
<comment type="similarity">
    <text evidence="12">Belongs to the glycosyltransferase NleB family.</text>
</comment>